<keyword evidence="2" id="KW-1185">Reference proteome</keyword>
<protein>
    <submittedName>
        <fullName evidence="1">Uncharacterized protein</fullName>
    </submittedName>
</protein>
<dbReference type="Proteomes" id="UP001319200">
    <property type="component" value="Unassembled WGS sequence"/>
</dbReference>
<name>A0AAP2DNA4_9BACT</name>
<gene>
    <name evidence="1" type="ORF">KK083_21615</name>
</gene>
<evidence type="ECO:0000313" key="2">
    <source>
        <dbReference type="Proteomes" id="UP001319200"/>
    </source>
</evidence>
<comment type="caution">
    <text evidence="1">The sequence shown here is derived from an EMBL/GenBank/DDBJ whole genome shotgun (WGS) entry which is preliminary data.</text>
</comment>
<sequence>MYFKVAKTINLLVAVLMLLEILGASVTVLPWSQGATLYSEELTSSVLDAILFEKAEEESEETEEEKYLLRVVLIDFSQITLSLSAYHSPDLNLAVNTLRYDARPPVHQLNCVLLI</sequence>
<dbReference type="AlphaFoldDB" id="A0AAP2DNA4"/>
<reference evidence="1 2" key="1">
    <citation type="submission" date="2021-05" db="EMBL/GenBank/DDBJ databases">
        <title>A Polyphasic approach of four new species of the genus Ohtaekwangia: Ohtaekwangia histidinii sp. nov., Ohtaekwangia cretensis sp. nov., Ohtaekwangia indiensis sp. nov., Ohtaekwangia reichenbachii sp. nov. from diverse environment.</title>
        <authorList>
            <person name="Octaviana S."/>
        </authorList>
    </citation>
    <scope>NUCLEOTIDE SEQUENCE [LARGE SCALE GENOMIC DNA]</scope>
    <source>
        <strain evidence="1 2">PWU4</strain>
    </source>
</reference>
<organism evidence="1 2">
    <name type="scientific">Chryseosolibacter histidini</name>
    <dbReference type="NCBI Taxonomy" id="2782349"/>
    <lineage>
        <taxon>Bacteria</taxon>
        <taxon>Pseudomonadati</taxon>
        <taxon>Bacteroidota</taxon>
        <taxon>Cytophagia</taxon>
        <taxon>Cytophagales</taxon>
        <taxon>Chryseotaleaceae</taxon>
        <taxon>Chryseosolibacter</taxon>
    </lineage>
</organism>
<proteinExistence type="predicted"/>
<evidence type="ECO:0000313" key="1">
    <source>
        <dbReference type="EMBL" id="MBT1699511.1"/>
    </source>
</evidence>
<dbReference type="EMBL" id="JAHESF010000026">
    <property type="protein sequence ID" value="MBT1699511.1"/>
    <property type="molecule type" value="Genomic_DNA"/>
</dbReference>
<dbReference type="RefSeq" id="WP_254167511.1">
    <property type="nucleotide sequence ID" value="NZ_JAHESF010000026.1"/>
</dbReference>
<accession>A0AAP2DNA4</accession>